<evidence type="ECO:0000313" key="4">
    <source>
        <dbReference type="Proteomes" id="UP000094070"/>
    </source>
</evidence>
<dbReference type="Proteomes" id="UP000094070">
    <property type="component" value="Unassembled WGS sequence"/>
</dbReference>
<organism evidence="3 4">
    <name type="scientific">Vibrio rumoiensis 1S-45</name>
    <dbReference type="NCBI Taxonomy" id="1188252"/>
    <lineage>
        <taxon>Bacteria</taxon>
        <taxon>Pseudomonadati</taxon>
        <taxon>Pseudomonadota</taxon>
        <taxon>Gammaproteobacteria</taxon>
        <taxon>Vibrionales</taxon>
        <taxon>Vibrionaceae</taxon>
        <taxon>Vibrio</taxon>
    </lineage>
</organism>
<dbReference type="AlphaFoldDB" id="A0A1E5E0V2"/>
<evidence type="ECO:0000256" key="1">
    <source>
        <dbReference type="SAM" id="Coils"/>
    </source>
</evidence>
<dbReference type="Gene3D" id="1.10.287.1490">
    <property type="match status" value="1"/>
</dbReference>
<reference evidence="3 4" key="1">
    <citation type="journal article" date="2012" name="Science">
        <title>Ecological populations of bacteria act as socially cohesive units of antibiotic production and resistance.</title>
        <authorList>
            <person name="Cordero O.X."/>
            <person name="Wildschutte H."/>
            <person name="Kirkup B."/>
            <person name="Proehl S."/>
            <person name="Ngo L."/>
            <person name="Hussain F."/>
            <person name="Le Roux F."/>
            <person name="Mincer T."/>
            <person name="Polz M.F."/>
        </authorList>
    </citation>
    <scope>NUCLEOTIDE SEQUENCE [LARGE SCALE GENOMIC DNA]</scope>
    <source>
        <strain evidence="3 4">1S-45</strain>
    </source>
</reference>
<feature type="signal peptide" evidence="2">
    <location>
        <begin position="1"/>
        <end position="27"/>
    </location>
</feature>
<sequence length="220" mass="24519">MPTSINKLHVSIAAVVGIILGSSVTFAALNSGAQQQTAQQVELSQKNEQLRSDIQQLQSTLDENKQSASQTSQQQQEAIQALTQELNQLKDQKKKVEKTLVVQKKKAVTLKTENKELAKTTELQSDLYDQSHELFEKQTTLEDQVAKLSTTRDKLATQNEKFAKECKLFKEGTSWDPKSDSCDKEKLATEQLVKLNTSITKKTQELADVNALISKLGVKD</sequence>
<evidence type="ECO:0000256" key="2">
    <source>
        <dbReference type="SAM" id="SignalP"/>
    </source>
</evidence>
<dbReference type="eggNOG" id="ENOG5031P8X">
    <property type="taxonomic scope" value="Bacteria"/>
</dbReference>
<feature type="coiled-coil region" evidence="1">
    <location>
        <begin position="33"/>
        <end position="106"/>
    </location>
</feature>
<dbReference type="RefSeq" id="WP_017025007.1">
    <property type="nucleotide sequence ID" value="NZ_AJYK02000081.1"/>
</dbReference>
<protein>
    <recommendedName>
        <fullName evidence="5">Chromosome partitioning protein ParA</fullName>
    </recommendedName>
</protein>
<evidence type="ECO:0000313" key="3">
    <source>
        <dbReference type="EMBL" id="OEF24109.1"/>
    </source>
</evidence>
<accession>A0A1E5E0V2</accession>
<name>A0A1E5E0V2_9VIBR</name>
<keyword evidence="1" id="KW-0175">Coiled coil</keyword>
<keyword evidence="4" id="KW-1185">Reference proteome</keyword>
<gene>
    <name evidence="3" type="ORF">A1QC_10720</name>
</gene>
<comment type="caution">
    <text evidence="3">The sequence shown here is derived from an EMBL/GenBank/DDBJ whole genome shotgun (WGS) entry which is preliminary data.</text>
</comment>
<evidence type="ECO:0008006" key="5">
    <source>
        <dbReference type="Google" id="ProtNLM"/>
    </source>
</evidence>
<feature type="chain" id="PRO_5009174555" description="Chromosome partitioning protein ParA" evidence="2">
    <location>
        <begin position="28"/>
        <end position="220"/>
    </location>
</feature>
<proteinExistence type="predicted"/>
<dbReference type="EMBL" id="AJYK02000081">
    <property type="protein sequence ID" value="OEF24109.1"/>
    <property type="molecule type" value="Genomic_DNA"/>
</dbReference>
<dbReference type="OrthoDB" id="5918980at2"/>
<keyword evidence="2" id="KW-0732">Signal</keyword>